<keyword evidence="1" id="KW-0812">Transmembrane</keyword>
<feature type="transmembrane region" description="Helical" evidence="1">
    <location>
        <begin position="48"/>
        <end position="66"/>
    </location>
</feature>
<name>A0A6P1NHU8_9PROT</name>
<dbReference type="EMBL" id="CP047652">
    <property type="protein sequence ID" value="QHI96110.1"/>
    <property type="molecule type" value="Genomic_DNA"/>
</dbReference>
<evidence type="ECO:0000256" key="1">
    <source>
        <dbReference type="SAM" id="Phobius"/>
    </source>
</evidence>
<organism evidence="2 3">
    <name type="scientific">Aristophania vespae</name>
    <dbReference type="NCBI Taxonomy" id="2697033"/>
    <lineage>
        <taxon>Bacteria</taxon>
        <taxon>Pseudomonadati</taxon>
        <taxon>Pseudomonadota</taxon>
        <taxon>Alphaproteobacteria</taxon>
        <taxon>Acetobacterales</taxon>
        <taxon>Acetobacteraceae</taxon>
        <taxon>Aristophania</taxon>
    </lineage>
</organism>
<dbReference type="RefSeq" id="WP_160619183.1">
    <property type="nucleotide sequence ID" value="NZ_CP047652.1"/>
</dbReference>
<reference evidence="2 3" key="1">
    <citation type="submission" date="2020-01" db="EMBL/GenBank/DDBJ databases">
        <title>Genome sequencing of strain KACC 21507.</title>
        <authorList>
            <person name="Heo J."/>
            <person name="Kim S.-J."/>
            <person name="Kim J.-S."/>
            <person name="Hong S.-B."/>
            <person name="Kwon S.-W."/>
        </authorList>
    </citation>
    <scope>NUCLEOTIDE SEQUENCE [LARGE SCALE GENOMIC DNA]</scope>
    <source>
        <strain evidence="2 3">KACC 21507</strain>
    </source>
</reference>
<dbReference type="AlphaFoldDB" id="A0A6P1NHU8"/>
<dbReference type="KEGG" id="bomb:GT348_07545"/>
<protein>
    <submittedName>
        <fullName evidence="2">Uncharacterized protein</fullName>
    </submittedName>
</protein>
<dbReference type="Proteomes" id="UP000463975">
    <property type="component" value="Chromosome"/>
</dbReference>
<accession>A0A6P1NHU8</accession>
<keyword evidence="3" id="KW-1185">Reference proteome</keyword>
<gene>
    <name evidence="2" type="ORF">GT348_07545</name>
</gene>
<sequence length="70" mass="8024">MAFTFRKSSSPDTLNKAPSRRRFRHYGEIAMTGATAMAMFGPRRFRPYFQHLVTLVGVISTTINIFRPKS</sequence>
<keyword evidence="1" id="KW-1133">Transmembrane helix</keyword>
<keyword evidence="1" id="KW-0472">Membrane</keyword>
<evidence type="ECO:0000313" key="3">
    <source>
        <dbReference type="Proteomes" id="UP000463975"/>
    </source>
</evidence>
<evidence type="ECO:0000313" key="2">
    <source>
        <dbReference type="EMBL" id="QHI96110.1"/>
    </source>
</evidence>
<proteinExistence type="predicted"/>